<feature type="binding site" evidence="7">
    <location>
        <begin position="277"/>
        <end position="278"/>
    </location>
    <ligand>
        <name>FMN</name>
        <dbReference type="ChEBI" id="CHEBI:58210"/>
    </ligand>
</feature>
<dbReference type="InterPro" id="IPR037396">
    <property type="entry name" value="FMN_HAD"/>
</dbReference>
<protein>
    <submittedName>
        <fullName evidence="9">(S)-mandelate dehydrogenase</fullName>
        <ecNumber evidence="9">1.1.99.31</ecNumber>
    </submittedName>
</protein>
<reference evidence="10" key="1">
    <citation type="submission" date="2015-07" db="EMBL/GenBank/DDBJ databases">
        <authorList>
            <person name="Rodrigo-Torres Lidia"/>
            <person name="Arahal R.David."/>
        </authorList>
    </citation>
    <scope>NUCLEOTIDE SEQUENCE [LARGE SCALE GENOMIC DNA]</scope>
    <source>
        <strain evidence="10">CECT 5096</strain>
    </source>
</reference>
<evidence type="ECO:0000256" key="2">
    <source>
        <dbReference type="ARBA" id="ARBA00022630"/>
    </source>
</evidence>
<dbReference type="PANTHER" id="PTHR10578:SF107">
    <property type="entry name" value="2-HYDROXYACID OXIDASE 1"/>
    <property type="match status" value="1"/>
</dbReference>
<accession>A0A0M6Z6S9</accession>
<dbReference type="Gene3D" id="3.20.20.70">
    <property type="entry name" value="Aldolase class I"/>
    <property type="match status" value="1"/>
</dbReference>
<evidence type="ECO:0000259" key="8">
    <source>
        <dbReference type="PROSITE" id="PS51349"/>
    </source>
</evidence>
<dbReference type="Pfam" id="PF01070">
    <property type="entry name" value="FMN_dh"/>
    <property type="match status" value="1"/>
</dbReference>
<dbReference type="GO" id="GO:0004459">
    <property type="term" value="F:L-lactate dehydrogenase (NAD+) activity"/>
    <property type="evidence" value="ECO:0007669"/>
    <property type="project" value="TreeGrafter"/>
</dbReference>
<feature type="binding site" evidence="7">
    <location>
        <position position="110"/>
    </location>
    <ligand>
        <name>FMN</name>
        <dbReference type="ChEBI" id="CHEBI:58210"/>
    </ligand>
</feature>
<feature type="binding site" evidence="7">
    <location>
        <position position="199"/>
    </location>
    <ligand>
        <name>FMN</name>
        <dbReference type="ChEBI" id="CHEBI:58210"/>
    </ligand>
</feature>
<dbReference type="GO" id="GO:0010181">
    <property type="term" value="F:FMN binding"/>
    <property type="evidence" value="ECO:0007669"/>
    <property type="project" value="InterPro"/>
</dbReference>
<dbReference type="EMBL" id="CXWC01000010">
    <property type="protein sequence ID" value="CTQ70075.1"/>
    <property type="molecule type" value="Genomic_DNA"/>
</dbReference>
<dbReference type="PANTHER" id="PTHR10578">
    <property type="entry name" value="S -2-HYDROXY-ACID OXIDASE-RELATED"/>
    <property type="match status" value="1"/>
</dbReference>
<keyword evidence="4 9" id="KW-0560">Oxidoreductase</keyword>
<proteinExistence type="inferred from homology"/>
<evidence type="ECO:0000256" key="4">
    <source>
        <dbReference type="ARBA" id="ARBA00023002"/>
    </source>
</evidence>
<comment type="similarity">
    <text evidence="5">Belongs to the FMN-dependent alpha-hydroxy acid dehydrogenase family.</text>
</comment>
<evidence type="ECO:0000256" key="3">
    <source>
        <dbReference type="ARBA" id="ARBA00022643"/>
    </source>
</evidence>
<dbReference type="InterPro" id="IPR008259">
    <property type="entry name" value="FMN_hydac_DH_AS"/>
</dbReference>
<sequence length="346" mass="37873">MLQPKVMEDVAHRTLLKPFLGKKYDLPFGIAPMGMCNLSWPNADHHLAQAAKHYNVPVCLSSAASSSIEEMWQWAGKNAWFQLYAGQSVEQSLSLIERAGRAGYETVILTADVPQVSRRVRDLRNGFHMPFRMTPKLLLDFVLHPHWSLATLFNGAPEPKNFKTANGTTQFDRSASRASADWKFLERLRAEWPGNLVVKGVTSPADAVRIQQAGVDAVYVSNHGGRQLDSVPAAIDILPQIRTAVGPDYPLIFDSGIRNGEDIVKALARGADFVMIGRPVLYALGADGARGLNTLLSIFAEEVSLTLAQLGLSDVADVDAEVLVCPDDTNTSDAPVATHFNKKLMR</sequence>
<comment type="cofactor">
    <cofactor evidence="1">
        <name>FMN</name>
        <dbReference type="ChEBI" id="CHEBI:58210"/>
    </cofactor>
</comment>
<keyword evidence="2 7" id="KW-0285">Flavoprotein</keyword>
<dbReference type="GO" id="GO:0033720">
    <property type="term" value="F:(S)-mandelate dehydrogenase activity"/>
    <property type="evidence" value="ECO:0007669"/>
    <property type="project" value="UniProtKB-EC"/>
</dbReference>
<feature type="binding site" evidence="7">
    <location>
        <position position="84"/>
    </location>
    <ligand>
        <name>glyoxylate</name>
        <dbReference type="ChEBI" id="CHEBI:36655"/>
    </ligand>
</feature>
<evidence type="ECO:0000256" key="1">
    <source>
        <dbReference type="ARBA" id="ARBA00001917"/>
    </source>
</evidence>
<keyword evidence="10" id="KW-1185">Reference proteome</keyword>
<dbReference type="PIRSF" id="PIRSF000138">
    <property type="entry name" value="Al-hdrx_acd_dh"/>
    <property type="match status" value="1"/>
</dbReference>
<feature type="binding site" evidence="7">
    <location>
        <begin position="32"/>
        <end position="34"/>
    </location>
    <ligand>
        <name>FMN</name>
        <dbReference type="ChEBI" id="CHEBI:58210"/>
    </ligand>
</feature>
<dbReference type="EC" id="1.1.99.31" evidence="9"/>
<evidence type="ECO:0000256" key="6">
    <source>
        <dbReference type="PIRSR" id="PIRSR000138-1"/>
    </source>
</evidence>
<dbReference type="InterPro" id="IPR012133">
    <property type="entry name" value="Alpha-hydoxy_acid_DH_FMN"/>
</dbReference>
<feature type="domain" description="FMN hydroxy acid dehydrogenase" evidence="8">
    <location>
        <begin position="1"/>
        <end position="328"/>
    </location>
</feature>
<feature type="active site" description="Proton acceptor" evidence="6">
    <location>
        <position position="223"/>
    </location>
</feature>
<organism evidence="9 10">
    <name type="scientific">Roseibium album</name>
    <dbReference type="NCBI Taxonomy" id="311410"/>
    <lineage>
        <taxon>Bacteria</taxon>
        <taxon>Pseudomonadati</taxon>
        <taxon>Pseudomonadota</taxon>
        <taxon>Alphaproteobacteria</taxon>
        <taxon>Hyphomicrobiales</taxon>
        <taxon>Stappiaceae</taxon>
        <taxon>Roseibium</taxon>
    </lineage>
</organism>
<evidence type="ECO:0000256" key="7">
    <source>
        <dbReference type="PIRSR" id="PIRSR000138-2"/>
    </source>
</evidence>
<dbReference type="Proteomes" id="UP000049983">
    <property type="component" value="Unassembled WGS sequence"/>
</dbReference>
<feature type="binding site" evidence="7">
    <location>
        <begin position="254"/>
        <end position="258"/>
    </location>
    <ligand>
        <name>FMN</name>
        <dbReference type="ChEBI" id="CHEBI:58210"/>
    </ligand>
</feature>
<name>A0A0M6Z6S9_9HYPH</name>
<feature type="binding site" evidence="7">
    <location>
        <position position="61"/>
    </location>
    <ligand>
        <name>FMN</name>
        <dbReference type="ChEBI" id="CHEBI:58210"/>
    </ligand>
</feature>
<dbReference type="SUPFAM" id="SSF51395">
    <property type="entry name" value="FMN-linked oxidoreductases"/>
    <property type="match status" value="1"/>
</dbReference>
<evidence type="ECO:0000313" key="10">
    <source>
        <dbReference type="Proteomes" id="UP000049983"/>
    </source>
</evidence>
<dbReference type="GO" id="GO:0005886">
    <property type="term" value="C:plasma membrane"/>
    <property type="evidence" value="ECO:0007669"/>
    <property type="project" value="TreeGrafter"/>
</dbReference>
<keyword evidence="3 7" id="KW-0288">FMN</keyword>
<dbReference type="GO" id="GO:0009060">
    <property type="term" value="P:aerobic respiration"/>
    <property type="evidence" value="ECO:0007669"/>
    <property type="project" value="TreeGrafter"/>
</dbReference>
<feature type="binding site" evidence="7">
    <location>
        <position position="119"/>
    </location>
    <ligand>
        <name>glyoxylate</name>
        <dbReference type="ChEBI" id="CHEBI:36655"/>
    </ligand>
</feature>
<dbReference type="CDD" id="cd02809">
    <property type="entry name" value="alpha_hydroxyacid_oxid_FMN"/>
    <property type="match status" value="1"/>
</dbReference>
<dbReference type="AlphaFoldDB" id="A0A0M6Z6S9"/>
<feature type="binding site" evidence="7">
    <location>
        <position position="226"/>
    </location>
    <ligand>
        <name>glyoxylate</name>
        <dbReference type="ChEBI" id="CHEBI:36655"/>
    </ligand>
</feature>
<feature type="binding site" evidence="7">
    <location>
        <position position="223"/>
    </location>
    <ligand>
        <name>glyoxylate</name>
        <dbReference type="ChEBI" id="CHEBI:36655"/>
    </ligand>
</feature>
<dbReference type="PROSITE" id="PS00557">
    <property type="entry name" value="FMN_HYDROXY_ACID_DH_1"/>
    <property type="match status" value="1"/>
</dbReference>
<dbReference type="InterPro" id="IPR013785">
    <property type="entry name" value="Aldolase_TIM"/>
</dbReference>
<dbReference type="STRING" id="311410.LA5095_01102"/>
<evidence type="ECO:0000256" key="5">
    <source>
        <dbReference type="ARBA" id="ARBA00024042"/>
    </source>
</evidence>
<evidence type="ECO:0000313" key="9">
    <source>
        <dbReference type="EMBL" id="CTQ70075.1"/>
    </source>
</evidence>
<feature type="binding site" evidence="7">
    <location>
        <position position="82"/>
    </location>
    <ligand>
        <name>FMN</name>
        <dbReference type="ChEBI" id="CHEBI:58210"/>
    </ligand>
</feature>
<gene>
    <name evidence="9" type="primary">mdlB</name>
    <name evidence="9" type="ORF">LA5096_02357</name>
</gene>
<feature type="binding site" evidence="7">
    <location>
        <position position="221"/>
    </location>
    <ligand>
        <name>FMN</name>
        <dbReference type="ChEBI" id="CHEBI:58210"/>
    </ligand>
</feature>
<dbReference type="PROSITE" id="PS51349">
    <property type="entry name" value="FMN_HYDROXY_ACID_DH_2"/>
    <property type="match status" value="1"/>
</dbReference>
<dbReference type="InterPro" id="IPR000262">
    <property type="entry name" value="FMN-dep_DH"/>
</dbReference>